<evidence type="ECO:0000256" key="7">
    <source>
        <dbReference type="SAM" id="MobiDB-lite"/>
    </source>
</evidence>
<dbReference type="GO" id="GO:0004016">
    <property type="term" value="F:adenylate cyclase activity"/>
    <property type="evidence" value="ECO:0007669"/>
    <property type="project" value="TreeGrafter"/>
</dbReference>
<comment type="caution">
    <text evidence="9">The sequence shown here is derived from an EMBL/GenBank/DDBJ whole genome shotgun (WGS) entry which is preliminary data.</text>
</comment>
<dbReference type="InterPro" id="IPR050401">
    <property type="entry name" value="Cyclic_nucleotide_synthase"/>
</dbReference>
<dbReference type="PANTHER" id="PTHR11920">
    <property type="entry name" value="GUANYLYL CYCLASE"/>
    <property type="match status" value="1"/>
</dbReference>
<evidence type="ECO:0000256" key="3">
    <source>
        <dbReference type="ARBA" id="ARBA00022741"/>
    </source>
</evidence>
<feature type="region of interest" description="Disordered" evidence="7">
    <location>
        <begin position="262"/>
        <end position="299"/>
    </location>
</feature>
<dbReference type="EMBL" id="BNCP01000028">
    <property type="protein sequence ID" value="GIL84002.1"/>
    <property type="molecule type" value="Genomic_DNA"/>
</dbReference>
<keyword evidence="6" id="KW-0456">Lyase</keyword>
<evidence type="ECO:0000256" key="4">
    <source>
        <dbReference type="ARBA" id="ARBA00022989"/>
    </source>
</evidence>
<evidence type="ECO:0000259" key="8">
    <source>
        <dbReference type="PROSITE" id="PS50125"/>
    </source>
</evidence>
<keyword evidence="2" id="KW-0812">Transmembrane</keyword>
<dbReference type="Proteomes" id="UP000747110">
    <property type="component" value="Unassembled WGS sequence"/>
</dbReference>
<reference evidence="9" key="1">
    <citation type="journal article" date="2021" name="Proc. Natl. Acad. Sci. U.S.A.">
        <title>Three genomes in the algal genus Volvox reveal the fate of a haploid sex-determining region after a transition to homothallism.</title>
        <authorList>
            <person name="Yamamoto K."/>
            <person name="Hamaji T."/>
            <person name="Kawai-Toyooka H."/>
            <person name="Matsuzaki R."/>
            <person name="Takahashi F."/>
            <person name="Nishimura Y."/>
            <person name="Kawachi M."/>
            <person name="Noguchi H."/>
            <person name="Minakuchi Y."/>
            <person name="Umen J.G."/>
            <person name="Toyoda A."/>
            <person name="Nozaki H."/>
        </authorList>
    </citation>
    <scope>NUCLEOTIDE SEQUENCE</scope>
    <source>
        <strain evidence="9">NIES-3786</strain>
    </source>
</reference>
<dbReference type="GO" id="GO:0005886">
    <property type="term" value="C:plasma membrane"/>
    <property type="evidence" value="ECO:0007669"/>
    <property type="project" value="TreeGrafter"/>
</dbReference>
<evidence type="ECO:0000256" key="5">
    <source>
        <dbReference type="ARBA" id="ARBA00023136"/>
    </source>
</evidence>
<dbReference type="SUPFAM" id="SSF55073">
    <property type="entry name" value="Nucleotide cyclase"/>
    <property type="match status" value="1"/>
</dbReference>
<accession>A0A8J4CIV2</accession>
<evidence type="ECO:0000256" key="6">
    <source>
        <dbReference type="ARBA" id="ARBA00023239"/>
    </source>
</evidence>
<keyword evidence="5" id="KW-0472">Membrane</keyword>
<dbReference type="OrthoDB" id="60033at2759"/>
<dbReference type="GO" id="GO:0001653">
    <property type="term" value="F:peptide receptor activity"/>
    <property type="evidence" value="ECO:0007669"/>
    <property type="project" value="TreeGrafter"/>
</dbReference>
<keyword evidence="3" id="KW-0547">Nucleotide-binding</keyword>
<keyword evidence="4" id="KW-1133">Transmembrane helix</keyword>
<dbReference type="InterPro" id="IPR001054">
    <property type="entry name" value="A/G_cyclase"/>
</dbReference>
<feature type="non-terminal residue" evidence="9">
    <location>
        <position position="1"/>
    </location>
</feature>
<dbReference type="GO" id="GO:0007168">
    <property type="term" value="P:receptor guanylyl cyclase signaling pathway"/>
    <property type="evidence" value="ECO:0007669"/>
    <property type="project" value="TreeGrafter"/>
</dbReference>
<feature type="domain" description="Guanylate cyclase" evidence="8">
    <location>
        <begin position="52"/>
        <end position="194"/>
    </location>
</feature>
<organism evidence="9 10">
    <name type="scientific">Volvox reticuliferus</name>
    <dbReference type="NCBI Taxonomy" id="1737510"/>
    <lineage>
        <taxon>Eukaryota</taxon>
        <taxon>Viridiplantae</taxon>
        <taxon>Chlorophyta</taxon>
        <taxon>core chlorophytes</taxon>
        <taxon>Chlorophyceae</taxon>
        <taxon>CS clade</taxon>
        <taxon>Chlamydomonadales</taxon>
        <taxon>Volvocaceae</taxon>
        <taxon>Volvox</taxon>
    </lineage>
</organism>
<comment type="subcellular location">
    <subcellularLocation>
        <location evidence="1">Membrane</location>
    </subcellularLocation>
</comment>
<evidence type="ECO:0000313" key="10">
    <source>
        <dbReference type="Proteomes" id="UP000747110"/>
    </source>
</evidence>
<dbReference type="InterPro" id="IPR029787">
    <property type="entry name" value="Nucleotide_cyclase"/>
</dbReference>
<gene>
    <name evidence="9" type="ORF">Vretifemale_12725</name>
</gene>
<protein>
    <recommendedName>
        <fullName evidence="8">Guanylate cyclase domain-containing protein</fullName>
    </recommendedName>
</protein>
<dbReference type="Gene3D" id="3.30.70.1230">
    <property type="entry name" value="Nucleotide cyclase"/>
    <property type="match status" value="1"/>
</dbReference>
<evidence type="ECO:0000256" key="2">
    <source>
        <dbReference type="ARBA" id="ARBA00022692"/>
    </source>
</evidence>
<dbReference type="Pfam" id="PF00211">
    <property type="entry name" value="Guanylate_cyc"/>
    <property type="match status" value="1"/>
</dbReference>
<dbReference type="GO" id="GO:0004383">
    <property type="term" value="F:guanylate cyclase activity"/>
    <property type="evidence" value="ECO:0007669"/>
    <property type="project" value="TreeGrafter"/>
</dbReference>
<evidence type="ECO:0000313" key="9">
    <source>
        <dbReference type="EMBL" id="GIL84002.1"/>
    </source>
</evidence>
<dbReference type="PROSITE" id="PS50125">
    <property type="entry name" value="GUANYLATE_CYCLASE_2"/>
    <property type="match status" value="1"/>
</dbReference>
<dbReference type="GO" id="GO:0000166">
    <property type="term" value="F:nucleotide binding"/>
    <property type="evidence" value="ECO:0007669"/>
    <property type="project" value="UniProtKB-KW"/>
</dbReference>
<keyword evidence="10" id="KW-1185">Reference proteome</keyword>
<dbReference type="GO" id="GO:0035556">
    <property type="term" value="P:intracellular signal transduction"/>
    <property type="evidence" value="ECO:0007669"/>
    <property type="project" value="InterPro"/>
</dbReference>
<dbReference type="AlphaFoldDB" id="A0A8J4CIV2"/>
<dbReference type="FunFam" id="3.30.70.1230:FF:000146">
    <property type="entry name" value="Atrial natriuretic peptide receptor, putative"/>
    <property type="match status" value="1"/>
</dbReference>
<name>A0A8J4CIV2_9CHLO</name>
<proteinExistence type="predicted"/>
<sequence length="342" mass="36500">PSRQQTSELECSSENVFMEQSQQMHTVRRMLAARQLATARVSQLATRHRMVTILFMDCVGFTSMCRQIEPRQVMHFLNELYSRFDALLDIYKVVKVETIGDAYVVAGGLVRYDADGFRCVLPEGEVDPLHAVRVVEFARAMLRAARGLTLPHTGEAVMLRLGMHSGALMSGVVGTKQPRFTVFGETVEVAKRIESAGIPGRIHVSTTTHALLTATAQTVATAAAMRPKFQSLLNGSGSNNGGGGGIVNGGYRWEPTAPTSLAATANSGCSGAAHGGGTNSRNGALPPPSPPQHRHHGRTTEGQLTPVAHHSGMATTTPGGYLLIDEVGTSAESLQRVAAVYL</sequence>
<dbReference type="CDD" id="cd07302">
    <property type="entry name" value="CHD"/>
    <property type="match status" value="1"/>
</dbReference>
<dbReference type="SMART" id="SM00044">
    <property type="entry name" value="CYCc"/>
    <property type="match status" value="1"/>
</dbReference>
<evidence type="ECO:0000256" key="1">
    <source>
        <dbReference type="ARBA" id="ARBA00004370"/>
    </source>
</evidence>
<dbReference type="PANTHER" id="PTHR11920:SF335">
    <property type="entry name" value="GUANYLATE CYCLASE"/>
    <property type="match status" value="1"/>
</dbReference>